<dbReference type="InterPro" id="IPR049255">
    <property type="entry name" value="Apc1_N"/>
</dbReference>
<dbReference type="GO" id="GO:0051301">
    <property type="term" value="P:cell division"/>
    <property type="evidence" value="ECO:0007669"/>
    <property type="project" value="UniProtKB-KW"/>
</dbReference>
<dbReference type="InterPro" id="IPR024990">
    <property type="entry name" value="Apc1"/>
</dbReference>
<evidence type="ECO:0000313" key="8">
    <source>
        <dbReference type="Proteomes" id="UP001234989"/>
    </source>
</evidence>
<proteinExistence type="inferred from homology"/>
<name>A0AAF0R4L0_SOLVR</name>
<dbReference type="EMBL" id="CP133617">
    <property type="protein sequence ID" value="WMV33812.1"/>
    <property type="molecule type" value="Genomic_DNA"/>
</dbReference>
<feature type="domain" description="Anaphase-promoting complex subunit 1 N-terminal" evidence="5">
    <location>
        <begin position="34"/>
        <end position="267"/>
    </location>
</feature>
<evidence type="ECO:0000256" key="3">
    <source>
        <dbReference type="ARBA" id="ARBA00022776"/>
    </source>
</evidence>
<dbReference type="GO" id="GO:0070979">
    <property type="term" value="P:protein K11-linked ubiquitination"/>
    <property type="evidence" value="ECO:0007669"/>
    <property type="project" value="TreeGrafter"/>
</dbReference>
<dbReference type="GO" id="GO:0007091">
    <property type="term" value="P:metaphase/anaphase transition of mitotic cell cycle"/>
    <property type="evidence" value="ECO:0007669"/>
    <property type="project" value="TreeGrafter"/>
</dbReference>
<organism evidence="7 8">
    <name type="scientific">Solanum verrucosum</name>
    <dbReference type="NCBI Taxonomy" id="315347"/>
    <lineage>
        <taxon>Eukaryota</taxon>
        <taxon>Viridiplantae</taxon>
        <taxon>Streptophyta</taxon>
        <taxon>Embryophyta</taxon>
        <taxon>Tracheophyta</taxon>
        <taxon>Spermatophyta</taxon>
        <taxon>Magnoliopsida</taxon>
        <taxon>eudicotyledons</taxon>
        <taxon>Gunneridae</taxon>
        <taxon>Pentapetalae</taxon>
        <taxon>asterids</taxon>
        <taxon>lamiids</taxon>
        <taxon>Solanales</taxon>
        <taxon>Solanaceae</taxon>
        <taxon>Solanoideae</taxon>
        <taxon>Solaneae</taxon>
        <taxon>Solanum</taxon>
    </lineage>
</organism>
<dbReference type="Pfam" id="PF20518">
    <property type="entry name" value="Apc1_MidN"/>
    <property type="match status" value="1"/>
</dbReference>
<evidence type="ECO:0000313" key="7">
    <source>
        <dbReference type="EMBL" id="WMV33812.1"/>
    </source>
</evidence>
<accession>A0AAF0R4L0</accession>
<evidence type="ECO:0000259" key="5">
    <source>
        <dbReference type="Pfam" id="PF12859"/>
    </source>
</evidence>
<evidence type="ECO:0008006" key="9">
    <source>
        <dbReference type="Google" id="ProtNLM"/>
    </source>
</evidence>
<keyword evidence="2" id="KW-0132">Cell division</keyword>
<evidence type="ECO:0000256" key="4">
    <source>
        <dbReference type="ARBA" id="ARBA00023306"/>
    </source>
</evidence>
<keyword evidence="3" id="KW-0498">Mitosis</keyword>
<dbReference type="Gene3D" id="1.25.10.10">
    <property type="entry name" value="Leucine-rich Repeat Variant"/>
    <property type="match status" value="1"/>
</dbReference>
<keyword evidence="4" id="KW-0131">Cell cycle</keyword>
<keyword evidence="8" id="KW-1185">Reference proteome</keyword>
<reference evidence="7" key="1">
    <citation type="submission" date="2023-08" db="EMBL/GenBank/DDBJ databases">
        <title>A de novo genome assembly of Solanum verrucosum Schlechtendal, a Mexican diploid species geographically isolated from the other diploid A-genome species in potato relatives.</title>
        <authorList>
            <person name="Hosaka K."/>
        </authorList>
    </citation>
    <scope>NUCLEOTIDE SEQUENCE</scope>
    <source>
        <tissue evidence="7">Young leaves</tissue>
    </source>
</reference>
<dbReference type="AlphaFoldDB" id="A0AAF0R4L0"/>
<dbReference type="Proteomes" id="UP001234989">
    <property type="component" value="Chromosome 6"/>
</dbReference>
<dbReference type="PANTHER" id="PTHR12827:SF3">
    <property type="entry name" value="ANAPHASE-PROMOTING COMPLEX SUBUNIT 1"/>
    <property type="match status" value="1"/>
</dbReference>
<evidence type="ECO:0000256" key="1">
    <source>
        <dbReference type="ARBA" id="ARBA00010547"/>
    </source>
</evidence>
<gene>
    <name evidence="7" type="ORF">MTR67_027197</name>
</gene>
<sequence length="1195" mass="132957">MSIGARELTILGDFKPFGLIAEALDGKSSDTCGDDYRYFLFSPEVTKQRDEADELDLPSPSDRSDHELFIRGNKIIWSIGSRVYKRFTSPSTVIKACWCRMGNTSDTVLCILQSDSLSIYDTSGEVTSVPLPRSITSIWPLPYGLLLQQAPEGSSQAHIHFSSLSPLLSARNTIRSKRDVSTQQNYTAVHGLDFTIKGDGSSMSSHLILKDPLEEPQPTYIEERGKLNFNKEVDERTIWTGDCVPLMASYNKAKLQHSLWVVETINSNIEMGNSRFPDVPLGVLTKQFSFRRIWQGKGSQTAASKVFLATDDDASPIICFLLQEQKKLLSLRLQTVEINTEVIYDIKPDMSWSIPAISAAPVVVTRPGVKVGGLPFVDIVVLTSENTLLLYCGKQCLCEFKLSHLGKDQVLHDPKIVGLADAVEERINVIVNSGRIYRCTWRRNPSSSLANDCITAMAEGLNSTLYNHFLVLLWRNGDQTYLSGADMTADSEWESFQSVIKRMCKESGRTSEKLSDSVSCSSWEFLINSRYHKQCSKSYPISGFSETSIDQQGLYSPGSSMGTSDSGGSSLYAELVTETLDTLHTVYESLKLDNLRKRDLGLLVVLLCDIAAFLREDCYLDHYIRDFPCLSKGHEVSLTSTSKRIPPSLFRWLESCLKHGCSSASISHLPSLIFRDGSSVVNWGRKIVSFYSLLCGAELSGKRLSSGVSCAIASGSFNTPEELTVLSMVGERVGLQQLDLLPAGVSLPLRDALDKCRDSPPIDWPAAAYVLLGREDLAFSRLAYSRKSVELEPHMNVNMTCMSAPYMLNLHPVTIPSSISDTIQSEDNKLEDVDSVEGYVADGMEHIFNSGIQLRYGRDLRLNESHTSLNWVAIRLRLSRVDPHTFRYGNLAVMPEVSEMQDSLLWDKGYQRSIAGLDHVALLVEMVESSHNVVLDVRRLLCSARPVVIQTPVNPTASDQDLQQAQLWQLAQRTTALPFGRGAFTLATTCTLLTEALMVPKLILAGRLPAQQNATVNLDPNVRNVQELKSWPEFHNAVAAGLRLAPPQGKMSRTWILYNKPEEPSVVHAGLLLALGLHGHLRVLTITDIYQYYSQEHESTTVGLMLGLAASYRGTMQPAISKELVASRPMHVLITRWECQCYERVLDVLILILTQISILHFEVCLIRSKTPESIVVKINLHKKILQFSPILCLLL</sequence>
<dbReference type="PANTHER" id="PTHR12827">
    <property type="entry name" value="MEIOTIC CHECKPOINT REGULATOR TSG24 FAMILY MEMBER"/>
    <property type="match status" value="1"/>
</dbReference>
<feature type="domain" description="Anaphase-promoting complex subunit 1 middle" evidence="6">
    <location>
        <begin position="514"/>
        <end position="778"/>
    </location>
</feature>
<dbReference type="InterPro" id="IPR011989">
    <property type="entry name" value="ARM-like"/>
</dbReference>
<comment type="similarity">
    <text evidence="1">Belongs to the APC1 family.</text>
</comment>
<dbReference type="GO" id="GO:0031145">
    <property type="term" value="P:anaphase-promoting complex-dependent catabolic process"/>
    <property type="evidence" value="ECO:0007669"/>
    <property type="project" value="TreeGrafter"/>
</dbReference>
<dbReference type="InterPro" id="IPR046794">
    <property type="entry name" value="Apc1_MidN"/>
</dbReference>
<dbReference type="GO" id="GO:0060090">
    <property type="term" value="F:molecular adaptor activity"/>
    <property type="evidence" value="ECO:0007669"/>
    <property type="project" value="TreeGrafter"/>
</dbReference>
<dbReference type="GO" id="GO:0005680">
    <property type="term" value="C:anaphase-promoting complex"/>
    <property type="evidence" value="ECO:0007669"/>
    <property type="project" value="InterPro"/>
</dbReference>
<feature type="domain" description="Anaphase-promoting complex subunit 1 N-terminal" evidence="5">
    <location>
        <begin position="298"/>
        <end position="499"/>
    </location>
</feature>
<evidence type="ECO:0000256" key="2">
    <source>
        <dbReference type="ARBA" id="ARBA00022618"/>
    </source>
</evidence>
<protein>
    <recommendedName>
        <fullName evidence="9">Anaphase-promoting complex subunit 1</fullName>
    </recommendedName>
</protein>
<dbReference type="Pfam" id="PF12859">
    <property type="entry name" value="ANAPC1"/>
    <property type="match status" value="2"/>
</dbReference>
<evidence type="ECO:0000259" key="6">
    <source>
        <dbReference type="Pfam" id="PF20518"/>
    </source>
</evidence>